<keyword evidence="4" id="KW-1185">Reference proteome</keyword>
<organism evidence="3 4">
    <name type="scientific">Dryococelus australis</name>
    <dbReference type="NCBI Taxonomy" id="614101"/>
    <lineage>
        <taxon>Eukaryota</taxon>
        <taxon>Metazoa</taxon>
        <taxon>Ecdysozoa</taxon>
        <taxon>Arthropoda</taxon>
        <taxon>Hexapoda</taxon>
        <taxon>Insecta</taxon>
        <taxon>Pterygota</taxon>
        <taxon>Neoptera</taxon>
        <taxon>Polyneoptera</taxon>
        <taxon>Phasmatodea</taxon>
        <taxon>Verophasmatodea</taxon>
        <taxon>Anareolatae</taxon>
        <taxon>Phasmatidae</taxon>
        <taxon>Eurycanthinae</taxon>
        <taxon>Dryococelus</taxon>
    </lineage>
</organism>
<feature type="region of interest" description="Disordered" evidence="1">
    <location>
        <begin position="27"/>
        <end position="55"/>
    </location>
</feature>
<evidence type="ECO:0000313" key="4">
    <source>
        <dbReference type="Proteomes" id="UP001159363"/>
    </source>
</evidence>
<evidence type="ECO:0000313" key="3">
    <source>
        <dbReference type="EMBL" id="KAJ8877652.1"/>
    </source>
</evidence>
<reference evidence="3 4" key="1">
    <citation type="submission" date="2023-02" db="EMBL/GenBank/DDBJ databases">
        <title>LHISI_Scaffold_Assembly.</title>
        <authorList>
            <person name="Stuart O.P."/>
            <person name="Cleave R."/>
            <person name="Magrath M.J.L."/>
            <person name="Mikheyev A.S."/>
        </authorList>
    </citation>
    <scope>NUCLEOTIDE SEQUENCE [LARGE SCALE GENOMIC DNA]</scope>
    <source>
        <strain evidence="3">Daus_M_001</strain>
        <tissue evidence="3">Leg muscle</tissue>
    </source>
</reference>
<dbReference type="Proteomes" id="UP001159363">
    <property type="component" value="Chromosome 7"/>
</dbReference>
<name>A0ABQ9H038_9NEOP</name>
<evidence type="ECO:0000256" key="1">
    <source>
        <dbReference type="SAM" id="MobiDB-lite"/>
    </source>
</evidence>
<accession>A0ABQ9H038</accession>
<proteinExistence type="predicted"/>
<keyword evidence="2" id="KW-0812">Transmembrane</keyword>
<feature type="compositionally biased region" description="Basic and acidic residues" evidence="1">
    <location>
        <begin position="27"/>
        <end position="37"/>
    </location>
</feature>
<comment type="caution">
    <text evidence="3">The sequence shown here is derived from an EMBL/GenBank/DDBJ whole genome shotgun (WGS) entry which is preliminary data.</text>
</comment>
<protein>
    <submittedName>
        <fullName evidence="3">Uncharacterized protein</fullName>
    </submittedName>
</protein>
<gene>
    <name evidence="3" type="ORF">PR048_022107</name>
</gene>
<dbReference type="EMBL" id="JARBHB010000008">
    <property type="protein sequence ID" value="KAJ8877652.1"/>
    <property type="molecule type" value="Genomic_DNA"/>
</dbReference>
<feature type="region of interest" description="Disordered" evidence="1">
    <location>
        <begin position="655"/>
        <end position="675"/>
    </location>
</feature>
<evidence type="ECO:0000256" key="2">
    <source>
        <dbReference type="SAM" id="Phobius"/>
    </source>
</evidence>
<keyword evidence="2" id="KW-1133">Transmembrane helix</keyword>
<keyword evidence="2" id="KW-0472">Membrane</keyword>
<feature type="transmembrane region" description="Helical" evidence="2">
    <location>
        <begin position="390"/>
        <end position="410"/>
    </location>
</feature>
<sequence>MKWSKEIWTALNIEVLRADEALEFKGGGEREIPEKTRQPAASAEPRQVRLPRHTSGCVKPRDTLARRTSTNGWDRRGNSHAHTHTNSHCYCLVYPERHVITPDIELIMIDDPRQLRRDCPFANQKFHCFFLREWVFKFATIVRGNPENPMITKSGETVSHCSSDSISKYRNRIRLERASKNQSSDIHKTPYDGVKRCRERKKKTIKTSERVKRRRIRAKQTAVSPNTSKPNFSLIVMIMSTEFVNESCVDVCPGFLLKGPVCLQLFSAFEAKKHWSYKGYTAMRIQCVIVTKNKLFNPIIRNITLIRSGVDAPNPTFVMQLTASWLNFTSFYEFESLLTLNTLGSANGIPTCWSPVKSFCWLEFASVLPLYFYALCAQILEKFPTPTIHYFLYNMYIVALSLLCIVRGVWKRRKEICYTIATAEGQAMTGFELQAHAADFGRIVFGRYQKNAMEYRPRSLNASRGALNLTDVAVTKNVSHILGIVRSRSLKLCEKTERCRIWYLRNSNPERPAPQIDGASTDCAMGGRLLRVGAGSGRHPSARWSHALSRCSSLIVSSAEGQTNLCHPVLQICSNNPHTIEELQANIVTATDATLSQHVLALLDKLAVFTSARAIASATDALRPLASWALDSRTTPLSTVYSTTALFVSTRPTWEDGQSAAGGRATLPPCTADEL</sequence>